<gene>
    <name evidence="2" type="ORF">IOQ59_01590</name>
</gene>
<sequence length="903" mass="90898">MATVSEQIQQIYVGLLGRAADKAGLDYWLNDIANNGMTIENLRANITNSQAEYTDGKGAMTRADLVESLYQDMFERASDAAGKEYWVTGAGKDVNADQLVLALTNGAQGDDVTALANKVKAAEYYTAKAADKYSADSAKAAVDTVDATDASVTASTSATDAAFPVAGQAFTLTTNADLITATGSDDTINGLVGTNTANGTLTDTAQSVDIIDGGAGADTLNLQLTSGAAAFAAKVANVETVNYTDFSGVGYNMANSADVTTLNIANSVASSNVTNAAQLLDLSVTDINKQTVSIGYDAAAVNSNTDVQKITVDGYVTAAAGATNLDFNDADIESFEIEAKGSKSAIRLEDANATATKVVVTGSADLDLSFSDDTSADADTTILKTIDASAFTGDLTLEADAEFGALDQTITTGTGADKVTIGNLTKDDTVDLGEGADTLTVNFTTDTTVTTAPTFTNVETLALVATGADTDVTLNLSKSASLTALNVGIDDGADGDSVSVTKAAASLQTINLKAGGVTADAVMDSVSFALATATGSSDELTLNYTNTDANGNHVDAGKGTQITSAVVANNMESISVNTAVLGADTKSTVQDGGLALNLVASKVQTLTLASETLLDLSGVNLDNSIRTVDASAANGGVLLELDVAADEDNSVTADKSVSVTTGAGNDTVNDILGAVATTVSTGAGNDTIATAGAAGNATIAKKLTIDAGAGNDKVDLGGEGGTVAKAITLGDGTDTLVVEDMFSAGAGDNVTTNITVADFVVGAAGDKLDFVSNSASGTGVTATTYKEITLDVDNSDTGGHVSLTSGMNIISTDDGTTAASLTEADVATFLAAGTNDILANNADNVFYFAVTDGTDTGIYLFEGAEGANATTAIQADDIDLLVTLTGVDTPSGLTVDNFADFLV</sequence>
<evidence type="ECO:0000259" key="1">
    <source>
        <dbReference type="Pfam" id="PF13946"/>
    </source>
</evidence>
<comment type="caution">
    <text evidence="2">The sequence shown here is derived from an EMBL/GenBank/DDBJ whole genome shotgun (WGS) entry which is preliminary data.</text>
</comment>
<keyword evidence="3" id="KW-1185">Reference proteome</keyword>
<dbReference type="RefSeq" id="WP_193951496.1">
    <property type="nucleotide sequence ID" value="NZ_JADEYS010000001.1"/>
</dbReference>
<dbReference type="Gene3D" id="1.10.3130.20">
    <property type="entry name" value="Phycobilisome linker domain"/>
    <property type="match status" value="1"/>
</dbReference>
<name>A0A8J7FAB0_9GAMM</name>
<evidence type="ECO:0000313" key="3">
    <source>
        <dbReference type="Proteomes" id="UP000640333"/>
    </source>
</evidence>
<organism evidence="2 3">
    <name type="scientific">Pontibacterium sinense</name>
    <dbReference type="NCBI Taxonomy" id="2781979"/>
    <lineage>
        <taxon>Bacteria</taxon>
        <taxon>Pseudomonadati</taxon>
        <taxon>Pseudomonadota</taxon>
        <taxon>Gammaproteobacteria</taxon>
        <taxon>Oceanospirillales</taxon>
        <taxon>Oceanospirillaceae</taxon>
        <taxon>Pontibacterium</taxon>
    </lineage>
</organism>
<protein>
    <submittedName>
        <fullName evidence="2">DUF4214 domain-containing protein</fullName>
    </submittedName>
</protein>
<evidence type="ECO:0000313" key="2">
    <source>
        <dbReference type="EMBL" id="MBE9395946.1"/>
    </source>
</evidence>
<dbReference type="InterPro" id="IPR025282">
    <property type="entry name" value="DUF4214"/>
</dbReference>
<accession>A0A8J7FAB0</accession>
<dbReference type="AlphaFoldDB" id="A0A8J7FAB0"/>
<dbReference type="Pfam" id="PF13946">
    <property type="entry name" value="DUF4214"/>
    <property type="match status" value="1"/>
</dbReference>
<reference evidence="2" key="1">
    <citation type="submission" date="2020-10" db="EMBL/GenBank/DDBJ databases">
        <title>Bacterium isolated from coastal waters sediment.</title>
        <authorList>
            <person name="Chen R.-J."/>
            <person name="Lu D.-C."/>
            <person name="Zhu K.-L."/>
            <person name="Du Z.-J."/>
        </authorList>
    </citation>
    <scope>NUCLEOTIDE SEQUENCE</scope>
    <source>
        <strain evidence="2">N1Y112</strain>
    </source>
</reference>
<feature type="domain" description="DUF4214" evidence="1">
    <location>
        <begin position="8"/>
        <end position="50"/>
    </location>
</feature>
<proteinExistence type="predicted"/>
<dbReference type="InterPro" id="IPR038255">
    <property type="entry name" value="PBS_linker_sf"/>
</dbReference>
<dbReference type="EMBL" id="JADEYS010000001">
    <property type="protein sequence ID" value="MBE9395946.1"/>
    <property type="molecule type" value="Genomic_DNA"/>
</dbReference>
<dbReference type="Proteomes" id="UP000640333">
    <property type="component" value="Unassembled WGS sequence"/>
</dbReference>